<evidence type="ECO:0000313" key="10">
    <source>
        <dbReference type="EMBL" id="MDJ1159810.1"/>
    </source>
</evidence>
<dbReference type="InterPro" id="IPR036909">
    <property type="entry name" value="Cyt_c-like_dom_sf"/>
</dbReference>
<organism evidence="10 11">
    <name type="scientific">Chelatococcus albus</name>
    <dbReference type="NCBI Taxonomy" id="3047466"/>
    <lineage>
        <taxon>Bacteria</taxon>
        <taxon>Pseudomonadati</taxon>
        <taxon>Pseudomonadota</taxon>
        <taxon>Alphaproteobacteria</taxon>
        <taxon>Hyphomicrobiales</taxon>
        <taxon>Chelatococcaceae</taxon>
        <taxon>Chelatococcus</taxon>
    </lineage>
</organism>
<evidence type="ECO:0000313" key="11">
    <source>
        <dbReference type="Proteomes" id="UP001321492"/>
    </source>
</evidence>
<dbReference type="Pfam" id="PF00034">
    <property type="entry name" value="Cytochrom_C"/>
    <property type="match status" value="1"/>
</dbReference>
<feature type="domain" description="Cytochrome c" evidence="9">
    <location>
        <begin position="44"/>
        <end position="178"/>
    </location>
</feature>
<dbReference type="InterPro" id="IPR004852">
    <property type="entry name" value="Di-haem_cyt_c_peroxidsae"/>
</dbReference>
<comment type="subcellular location">
    <subcellularLocation>
        <location evidence="1">Periplasm</location>
    </subcellularLocation>
</comment>
<keyword evidence="5" id="KW-0574">Periplasm</keyword>
<evidence type="ECO:0000256" key="5">
    <source>
        <dbReference type="ARBA" id="ARBA00022764"/>
    </source>
</evidence>
<dbReference type="SUPFAM" id="SSF46626">
    <property type="entry name" value="Cytochrome c"/>
    <property type="match status" value="2"/>
</dbReference>
<dbReference type="EMBL" id="JASJEV010000013">
    <property type="protein sequence ID" value="MDJ1159810.1"/>
    <property type="molecule type" value="Genomic_DNA"/>
</dbReference>
<dbReference type="Proteomes" id="UP001321492">
    <property type="component" value="Unassembled WGS sequence"/>
</dbReference>
<dbReference type="InterPro" id="IPR009056">
    <property type="entry name" value="Cyt_c-like_dom"/>
</dbReference>
<dbReference type="GO" id="GO:0004601">
    <property type="term" value="F:peroxidase activity"/>
    <property type="evidence" value="ECO:0007669"/>
    <property type="project" value="UniProtKB-KW"/>
</dbReference>
<evidence type="ECO:0000256" key="4">
    <source>
        <dbReference type="ARBA" id="ARBA00022729"/>
    </source>
</evidence>
<keyword evidence="3 8" id="KW-0479">Metal-binding</keyword>
<reference evidence="10 11" key="1">
    <citation type="submission" date="2023-05" db="EMBL/GenBank/DDBJ databases">
        <title>Chelatococcus sp. nov., a moderately thermophilic bacterium isolated from hot spring microbial mat.</title>
        <authorList>
            <person name="Hu C.-J."/>
            <person name="Li W.-J."/>
        </authorList>
    </citation>
    <scope>NUCLEOTIDE SEQUENCE [LARGE SCALE GENOMIC DNA]</scope>
    <source>
        <strain evidence="10 11">SYSU G07232</strain>
    </source>
</reference>
<dbReference type="Pfam" id="PF03150">
    <property type="entry name" value="CCP_MauG"/>
    <property type="match status" value="1"/>
</dbReference>
<keyword evidence="4" id="KW-0732">Signal</keyword>
<feature type="domain" description="Cytochrome c" evidence="9">
    <location>
        <begin position="197"/>
        <end position="299"/>
    </location>
</feature>
<keyword evidence="2 8" id="KW-0349">Heme</keyword>
<accession>A0ABT7AKB3</accession>
<protein>
    <submittedName>
        <fullName evidence="10">Cytochrome-c peroxidase</fullName>
    </submittedName>
</protein>
<evidence type="ECO:0000256" key="2">
    <source>
        <dbReference type="ARBA" id="ARBA00022617"/>
    </source>
</evidence>
<keyword evidence="7 8" id="KW-0408">Iron</keyword>
<sequence>MALAACLALLAAATRTGAPRAAERPPGLAAFARPQALPQPLAPERVSLGRRLFRDTRLSRDGSFACDSCHYHGLAFSDARPRAVGVAGEPLARNTPALWNLAWARRLLWDGSLERLEDQVRAPVVHRAEMGTDWATVLTRLGADPDMRARFARAFPDASGPSETTAAEALAAYVRSLVSPVTRFDRWVAGEADALLPQEAEGYRLFTGKAGCAGCHVGWRLTDDAVREFAWDAAALRLRTPSLRELAWSGPYLHDGSAPTLAEALARHPRPSAPGGDSRAERLSEAERAALAAFLATLSSEDAPRPVPLP</sequence>
<dbReference type="Gene3D" id="1.10.760.10">
    <property type="entry name" value="Cytochrome c-like domain"/>
    <property type="match status" value="2"/>
</dbReference>
<gene>
    <name evidence="10" type="ORF">QNA08_16435</name>
</gene>
<evidence type="ECO:0000256" key="1">
    <source>
        <dbReference type="ARBA" id="ARBA00004418"/>
    </source>
</evidence>
<dbReference type="PROSITE" id="PS51007">
    <property type="entry name" value="CYTC"/>
    <property type="match status" value="2"/>
</dbReference>
<keyword evidence="11" id="KW-1185">Reference proteome</keyword>
<evidence type="ECO:0000256" key="8">
    <source>
        <dbReference type="PROSITE-ProRule" id="PRU00433"/>
    </source>
</evidence>
<proteinExistence type="predicted"/>
<dbReference type="PIRSF" id="PIRSF000294">
    <property type="entry name" value="Cytochrome-c_peroxidase"/>
    <property type="match status" value="1"/>
</dbReference>
<comment type="caution">
    <text evidence="10">The sequence shown here is derived from an EMBL/GenBank/DDBJ whole genome shotgun (WGS) entry which is preliminary data.</text>
</comment>
<keyword evidence="6" id="KW-0560">Oxidoreductase</keyword>
<evidence type="ECO:0000256" key="7">
    <source>
        <dbReference type="ARBA" id="ARBA00023004"/>
    </source>
</evidence>
<dbReference type="RefSeq" id="WP_283741811.1">
    <property type="nucleotide sequence ID" value="NZ_JASJEV010000013.1"/>
</dbReference>
<dbReference type="PANTHER" id="PTHR30600:SF9">
    <property type="entry name" value="BLR7738 PROTEIN"/>
    <property type="match status" value="1"/>
</dbReference>
<keyword evidence="10" id="KW-0575">Peroxidase</keyword>
<name>A0ABT7AKB3_9HYPH</name>
<dbReference type="InterPro" id="IPR051395">
    <property type="entry name" value="Cytochrome_c_Peroxidase/MauG"/>
</dbReference>
<dbReference type="InterPro" id="IPR026259">
    <property type="entry name" value="MauG/Cytc_peroxidase"/>
</dbReference>
<dbReference type="PANTHER" id="PTHR30600">
    <property type="entry name" value="CYTOCHROME C PEROXIDASE-RELATED"/>
    <property type="match status" value="1"/>
</dbReference>
<evidence type="ECO:0000256" key="6">
    <source>
        <dbReference type="ARBA" id="ARBA00023002"/>
    </source>
</evidence>
<evidence type="ECO:0000259" key="9">
    <source>
        <dbReference type="PROSITE" id="PS51007"/>
    </source>
</evidence>
<evidence type="ECO:0000256" key="3">
    <source>
        <dbReference type="ARBA" id="ARBA00022723"/>
    </source>
</evidence>